<dbReference type="Gene3D" id="3.30.2130.10">
    <property type="entry name" value="VC0802-like"/>
    <property type="match status" value="1"/>
</dbReference>
<dbReference type="GO" id="GO:0004072">
    <property type="term" value="F:aspartate kinase activity"/>
    <property type="evidence" value="ECO:0007669"/>
    <property type="project" value="UniProtKB-EC"/>
</dbReference>
<gene>
    <name evidence="18" type="ORF">BSOLF_0222</name>
</gene>
<dbReference type="InterPro" id="IPR018042">
    <property type="entry name" value="Aspartate_kinase_CS"/>
</dbReference>
<dbReference type="AlphaFoldDB" id="A0A2R6Y195"/>
<evidence type="ECO:0000256" key="8">
    <source>
        <dbReference type="ARBA" id="ARBA00022741"/>
    </source>
</evidence>
<dbReference type="InterPro" id="IPR027795">
    <property type="entry name" value="CASTOR_ACT_dom"/>
</dbReference>
<dbReference type="GO" id="GO:0009089">
    <property type="term" value="P:lysine biosynthetic process via diaminopimelate"/>
    <property type="evidence" value="ECO:0007669"/>
    <property type="project" value="UniProtKB-UniPathway"/>
</dbReference>
<feature type="binding site" evidence="14">
    <location>
        <position position="52"/>
    </location>
    <ligand>
        <name>substrate</name>
    </ligand>
</feature>
<dbReference type="Gene3D" id="3.40.1160.10">
    <property type="entry name" value="Acetylglutamate kinase-like"/>
    <property type="match status" value="1"/>
</dbReference>
<dbReference type="PROSITE" id="PS00324">
    <property type="entry name" value="ASPARTOKINASE"/>
    <property type="match status" value="1"/>
</dbReference>
<comment type="pathway">
    <text evidence="3 16">Amino-acid biosynthesis; L-methionine biosynthesis via de novo pathway; L-homoserine from L-aspartate: step 1/3.</text>
</comment>
<dbReference type="Proteomes" id="UP000244338">
    <property type="component" value="Unassembled WGS sequence"/>
</dbReference>
<evidence type="ECO:0000256" key="5">
    <source>
        <dbReference type="ARBA" id="ARBA00010122"/>
    </source>
</evidence>
<dbReference type="EMBL" id="PEBX01000028">
    <property type="protein sequence ID" value="PTQ56454.1"/>
    <property type="molecule type" value="Genomic_DNA"/>
</dbReference>
<evidence type="ECO:0000256" key="13">
    <source>
        <dbReference type="ARBA" id="ARBA00047872"/>
    </source>
</evidence>
<dbReference type="UniPathway" id="UPA00051">
    <property type="reaction ID" value="UER00462"/>
</dbReference>
<dbReference type="SUPFAM" id="SSF55021">
    <property type="entry name" value="ACT-like"/>
    <property type="match status" value="2"/>
</dbReference>
<dbReference type="GO" id="GO:0009090">
    <property type="term" value="P:homoserine biosynthetic process"/>
    <property type="evidence" value="ECO:0007669"/>
    <property type="project" value="TreeGrafter"/>
</dbReference>
<dbReference type="PROSITE" id="PS51671">
    <property type="entry name" value="ACT"/>
    <property type="match status" value="1"/>
</dbReference>
<evidence type="ECO:0000313" key="18">
    <source>
        <dbReference type="EMBL" id="PTQ56454.1"/>
    </source>
</evidence>
<dbReference type="InterPro" id="IPR045865">
    <property type="entry name" value="ACT-like_dom_sf"/>
</dbReference>
<evidence type="ECO:0000256" key="11">
    <source>
        <dbReference type="ARBA" id="ARBA00022915"/>
    </source>
</evidence>
<dbReference type="NCBIfam" id="TIGR00657">
    <property type="entry name" value="asp_kinases"/>
    <property type="match status" value="1"/>
</dbReference>
<feature type="binding site" evidence="14">
    <location>
        <begin position="7"/>
        <end position="10"/>
    </location>
    <ligand>
        <name>ATP</name>
        <dbReference type="ChEBI" id="CHEBI:30616"/>
    </ligand>
</feature>
<keyword evidence="8 14" id="KW-0547">Nucleotide-binding</keyword>
<dbReference type="InterPro" id="IPR001341">
    <property type="entry name" value="Asp_kinase"/>
</dbReference>
<comment type="function">
    <text evidence="1">Catalyzes the phosphorylation of the beta-carboxyl group of aspartic acid with ATP to yield 4-phospho-L-aspartate, which is involved in the branched biosynthetic pathway leading to the biosynthesis of amino acids threonine, isoleucine and methionine.</text>
</comment>
<keyword evidence="11" id="KW-0220">Diaminopimelate biosynthesis</keyword>
<reference evidence="19" key="1">
    <citation type="journal article" date="2018" name="Sci. Rep.">
        <title>Lignite coal burning seam in the remote Altai Mountains harbors a hydrogen-driven thermophilic microbial community.</title>
        <authorList>
            <person name="Kadnikov V.V."/>
            <person name="Mardanov A.V."/>
            <person name="Ivasenko D.A."/>
            <person name="Antsiferov D.V."/>
            <person name="Beletsky A.V."/>
            <person name="Karnachuk O.V."/>
            <person name="Ravin N.V."/>
        </authorList>
    </citation>
    <scope>NUCLEOTIDE SEQUENCE [LARGE SCALE GENOMIC DNA]</scope>
</reference>
<name>A0A2R6Y195_9BACL</name>
<dbReference type="SUPFAM" id="SSF53633">
    <property type="entry name" value="Carbamate kinase-like"/>
    <property type="match status" value="1"/>
</dbReference>
<proteinExistence type="inferred from homology"/>
<comment type="caution">
    <text evidence="18">The sequence shown here is derived from an EMBL/GenBank/DDBJ whole genome shotgun (WGS) entry which is preliminary data.</text>
</comment>
<comment type="pathway">
    <text evidence="4 16">Amino-acid biosynthesis; L-threonine biosynthesis; L-threonine from L-aspartate: step 1/5.</text>
</comment>
<evidence type="ECO:0000256" key="1">
    <source>
        <dbReference type="ARBA" id="ARBA00003121"/>
    </source>
</evidence>
<feature type="binding site" evidence="14">
    <location>
        <begin position="178"/>
        <end position="179"/>
    </location>
    <ligand>
        <name>ATP</name>
        <dbReference type="ChEBI" id="CHEBI:30616"/>
    </ligand>
</feature>
<comment type="pathway">
    <text evidence="2 16">Amino-acid biosynthesis; L-lysine biosynthesis via DAP pathway; (S)-tetrahydrodipicolinate from L-aspartate: step 1/4.</text>
</comment>
<keyword evidence="6 16" id="KW-0028">Amino-acid biosynthesis</keyword>
<dbReference type="InterPro" id="IPR001048">
    <property type="entry name" value="Asp/Glu/Uridylate_kinase"/>
</dbReference>
<evidence type="ECO:0000256" key="2">
    <source>
        <dbReference type="ARBA" id="ARBA00004766"/>
    </source>
</evidence>
<dbReference type="GO" id="GO:0019877">
    <property type="term" value="P:diaminopimelate biosynthetic process"/>
    <property type="evidence" value="ECO:0007669"/>
    <property type="project" value="UniProtKB-KW"/>
</dbReference>
<dbReference type="InterPro" id="IPR002912">
    <property type="entry name" value="ACT_dom"/>
</dbReference>
<keyword evidence="7 15" id="KW-0808">Transferase</keyword>
<evidence type="ECO:0000256" key="15">
    <source>
        <dbReference type="RuleBase" id="RU003448"/>
    </source>
</evidence>
<protein>
    <recommendedName>
        <fullName evidence="15">Aspartokinase</fullName>
        <ecNumber evidence="15">2.7.2.4</ecNumber>
    </recommendedName>
</protein>
<dbReference type="Pfam" id="PF00696">
    <property type="entry name" value="AA_kinase"/>
    <property type="match status" value="1"/>
</dbReference>
<dbReference type="NCBIfam" id="TIGR00656">
    <property type="entry name" value="asp_kin_monofn"/>
    <property type="match status" value="1"/>
</dbReference>
<dbReference type="NCBIfam" id="NF006068">
    <property type="entry name" value="PRK08210.1"/>
    <property type="match status" value="1"/>
</dbReference>
<accession>A0A2R6Y195</accession>
<evidence type="ECO:0000256" key="7">
    <source>
        <dbReference type="ARBA" id="ARBA00022679"/>
    </source>
</evidence>
<comment type="catalytic activity">
    <reaction evidence="13 15">
        <text>L-aspartate + ATP = 4-phospho-L-aspartate + ADP</text>
        <dbReference type="Rhea" id="RHEA:23776"/>
        <dbReference type="ChEBI" id="CHEBI:29991"/>
        <dbReference type="ChEBI" id="CHEBI:30616"/>
        <dbReference type="ChEBI" id="CHEBI:57535"/>
        <dbReference type="ChEBI" id="CHEBI:456216"/>
        <dbReference type="EC" id="2.7.2.4"/>
    </reaction>
</comment>
<evidence type="ECO:0000313" key="19">
    <source>
        <dbReference type="Proteomes" id="UP000244338"/>
    </source>
</evidence>
<dbReference type="PIRSF" id="PIRSF000726">
    <property type="entry name" value="Asp_kin"/>
    <property type="match status" value="1"/>
</dbReference>
<dbReference type="GO" id="GO:0005829">
    <property type="term" value="C:cytosol"/>
    <property type="evidence" value="ECO:0007669"/>
    <property type="project" value="TreeGrafter"/>
</dbReference>
<dbReference type="EC" id="2.7.2.4" evidence="15"/>
<sequence length="421" mass="45913">MDVIVQKFGGTSVSEKERRRRVIEHIRRERESGFALVVVVSAMGRFGDPYATDTLLSLVGGDRSNLPPREKDLLLSTGEIISAAVLAEELWEEDIPNTILTGGQAGIITNDRPNNAHIVALKPDRVKEALVLGHVVIVPGFQGMSQSGQITTLGRGGSDTSAAALGVALDAKYVDIYTDVNGVMTADPRFVEEARPIREMTYTEVANYAYLGAKVIHPRAVELAMQKNIPLRIRGLFDDGIGTVILPLSEINKHRGLRERLITGITHVADVTQIVVESDTVDYKLHLNVFKAMADHGISVDFINTSPSHVAYTVSRRDTERAEILLKQMELTYKLTPGCAKISVVGAGMTGRPGVMSTIVEALVEAGIPILQAADSHTTIWVLTENMYLKQALLALHRKFALAMEETEVEEDGGIVHFISS</sequence>
<evidence type="ECO:0000256" key="6">
    <source>
        <dbReference type="ARBA" id="ARBA00022605"/>
    </source>
</evidence>
<evidence type="ECO:0000256" key="3">
    <source>
        <dbReference type="ARBA" id="ARBA00004986"/>
    </source>
</evidence>
<evidence type="ECO:0000256" key="16">
    <source>
        <dbReference type="RuleBase" id="RU004249"/>
    </source>
</evidence>
<evidence type="ECO:0000256" key="12">
    <source>
        <dbReference type="ARBA" id="ARBA00023154"/>
    </source>
</evidence>
<feature type="binding site" evidence="14">
    <location>
        <position position="189"/>
    </location>
    <ligand>
        <name>ATP</name>
        <dbReference type="ChEBI" id="CHEBI:30616"/>
    </ligand>
</feature>
<dbReference type="UniPathway" id="UPA00050">
    <property type="reaction ID" value="UER00461"/>
</dbReference>
<keyword evidence="12" id="KW-0457">Lysine biosynthesis</keyword>
<dbReference type="InterPro" id="IPR036393">
    <property type="entry name" value="AceGlu_kinase-like_sf"/>
</dbReference>
<dbReference type="Pfam" id="PF13840">
    <property type="entry name" value="ACT_7"/>
    <property type="match status" value="1"/>
</dbReference>
<keyword evidence="10 14" id="KW-0067">ATP-binding</keyword>
<keyword evidence="9 15" id="KW-0418">Kinase</keyword>
<dbReference type="InterPro" id="IPR005260">
    <property type="entry name" value="Asp_kin_monofn"/>
</dbReference>
<evidence type="ECO:0000256" key="4">
    <source>
        <dbReference type="ARBA" id="ARBA00005139"/>
    </source>
</evidence>
<dbReference type="GO" id="GO:0005524">
    <property type="term" value="F:ATP binding"/>
    <property type="evidence" value="ECO:0007669"/>
    <property type="project" value="UniProtKB-KW"/>
</dbReference>
<comment type="similarity">
    <text evidence="5 15">Belongs to the aspartokinase family.</text>
</comment>
<feature type="binding site" evidence="14">
    <location>
        <begin position="214"/>
        <end position="215"/>
    </location>
    <ligand>
        <name>ATP</name>
        <dbReference type="ChEBI" id="CHEBI:30616"/>
    </ligand>
</feature>
<organism evidence="18 19">
    <name type="scientific">Candidatus Carbonibacillus altaicus</name>
    <dbReference type="NCBI Taxonomy" id="2163959"/>
    <lineage>
        <taxon>Bacteria</taxon>
        <taxon>Bacillati</taxon>
        <taxon>Bacillota</taxon>
        <taxon>Bacilli</taxon>
        <taxon>Bacillales</taxon>
        <taxon>Candidatus Carbonibacillus</taxon>
    </lineage>
</organism>
<dbReference type="PANTHER" id="PTHR21499:SF3">
    <property type="entry name" value="ASPARTOKINASE"/>
    <property type="match status" value="1"/>
</dbReference>
<dbReference type="GO" id="GO:0009088">
    <property type="term" value="P:threonine biosynthetic process"/>
    <property type="evidence" value="ECO:0007669"/>
    <property type="project" value="UniProtKB-UniPathway"/>
</dbReference>
<evidence type="ECO:0000256" key="10">
    <source>
        <dbReference type="ARBA" id="ARBA00022840"/>
    </source>
</evidence>
<feature type="binding site" evidence="14">
    <location>
        <position position="79"/>
    </location>
    <ligand>
        <name>substrate</name>
    </ligand>
</feature>
<evidence type="ECO:0000256" key="9">
    <source>
        <dbReference type="ARBA" id="ARBA00022777"/>
    </source>
</evidence>
<evidence type="ECO:0000256" key="14">
    <source>
        <dbReference type="PIRSR" id="PIRSR000726-1"/>
    </source>
</evidence>
<feature type="domain" description="ACT" evidence="17">
    <location>
        <begin position="344"/>
        <end position="414"/>
    </location>
</feature>
<dbReference type="UniPathway" id="UPA00034">
    <property type="reaction ID" value="UER00015"/>
</dbReference>
<evidence type="ECO:0000259" key="17">
    <source>
        <dbReference type="PROSITE" id="PS51671"/>
    </source>
</evidence>
<dbReference type="PANTHER" id="PTHR21499">
    <property type="entry name" value="ASPARTATE KINASE"/>
    <property type="match status" value="1"/>
</dbReference>